<dbReference type="GO" id="GO:0016853">
    <property type="term" value="F:isomerase activity"/>
    <property type="evidence" value="ECO:0007669"/>
    <property type="project" value="UniProtKB-KW"/>
</dbReference>
<dbReference type="Proteomes" id="UP000003781">
    <property type="component" value="Unassembled WGS sequence"/>
</dbReference>
<accession>A3IIH4</accession>
<reference evidence="1 2" key="1">
    <citation type="submission" date="2007-03" db="EMBL/GenBank/DDBJ databases">
        <authorList>
            <person name="Stal L."/>
            <person name="Ferriera S."/>
            <person name="Johnson J."/>
            <person name="Kravitz S."/>
            <person name="Beeson K."/>
            <person name="Sutton G."/>
            <person name="Rogers Y.-H."/>
            <person name="Friedman R."/>
            <person name="Frazier M."/>
            <person name="Venter J.C."/>
        </authorList>
    </citation>
    <scope>NUCLEOTIDE SEQUENCE [LARGE SCALE GENOMIC DNA]</scope>
    <source>
        <strain evidence="1 2">CCY0110</strain>
    </source>
</reference>
<comment type="caution">
    <text evidence="1">The sequence shown here is derived from an EMBL/GenBank/DDBJ whole genome shotgun (WGS) entry which is preliminary data.</text>
</comment>
<gene>
    <name evidence="1" type="primary">truB</name>
    <name evidence="1" type="ORF">CY0110_17462</name>
</gene>
<dbReference type="EMBL" id="AAXW01000002">
    <property type="protein sequence ID" value="EAZ93606.1"/>
    <property type="molecule type" value="Genomic_DNA"/>
</dbReference>
<name>A3IIH4_9CHRO</name>
<sequence length="39" mass="4100">MTSLPAGINTLRLLSRMVAAVSRVIAKVSSGLTKILSPF</sequence>
<keyword evidence="2" id="KW-1185">Reference proteome</keyword>
<protein>
    <submittedName>
        <fullName evidence="1">tRNA pseudouridine synthase B</fullName>
        <ecNumber evidence="1">5.4.99.-</ecNumber>
    </submittedName>
</protein>
<evidence type="ECO:0000313" key="1">
    <source>
        <dbReference type="EMBL" id="EAZ93606.1"/>
    </source>
</evidence>
<evidence type="ECO:0000313" key="2">
    <source>
        <dbReference type="Proteomes" id="UP000003781"/>
    </source>
</evidence>
<proteinExistence type="predicted"/>
<dbReference type="EC" id="5.4.99.-" evidence="1"/>
<dbReference type="AlphaFoldDB" id="A3IIH4"/>
<organism evidence="1 2">
    <name type="scientific">Crocosphaera chwakensis CCY0110</name>
    <dbReference type="NCBI Taxonomy" id="391612"/>
    <lineage>
        <taxon>Bacteria</taxon>
        <taxon>Bacillati</taxon>
        <taxon>Cyanobacteriota</taxon>
        <taxon>Cyanophyceae</taxon>
        <taxon>Oscillatoriophycideae</taxon>
        <taxon>Chroococcales</taxon>
        <taxon>Aphanothecaceae</taxon>
        <taxon>Crocosphaera</taxon>
        <taxon>Crocosphaera chwakensis</taxon>
    </lineage>
</organism>
<keyword evidence="1" id="KW-0413">Isomerase</keyword>